<evidence type="ECO:0000313" key="2">
    <source>
        <dbReference type="Proteomes" id="UP001497535"/>
    </source>
</evidence>
<dbReference type="Proteomes" id="UP001497535">
    <property type="component" value="Unassembled WGS sequence"/>
</dbReference>
<accession>A0ACB0ZRM3</accession>
<sequence length="84" mass="9622">MPVFSLDRSEAKTTKSDVILLKFAFKLLLTLLKLHILAFSLCLLSAYLHIFTKNCAILAFFESSNYLTLGARNSYFQFQINPEK</sequence>
<comment type="caution">
    <text evidence="1">The sequence shown here is derived from an EMBL/GenBank/DDBJ whole genome shotgun (WGS) entry which is preliminary data.</text>
</comment>
<name>A0ACB0ZRM3_MELEN</name>
<gene>
    <name evidence="1" type="ORF">MENTE1834_LOCUS27829</name>
</gene>
<keyword evidence="2" id="KW-1185">Reference proteome</keyword>
<organism evidence="1 2">
    <name type="scientific">Meloidogyne enterolobii</name>
    <name type="common">Root-knot nematode worm</name>
    <name type="synonym">Meloidogyne mayaguensis</name>
    <dbReference type="NCBI Taxonomy" id="390850"/>
    <lineage>
        <taxon>Eukaryota</taxon>
        <taxon>Metazoa</taxon>
        <taxon>Ecdysozoa</taxon>
        <taxon>Nematoda</taxon>
        <taxon>Chromadorea</taxon>
        <taxon>Rhabditida</taxon>
        <taxon>Tylenchina</taxon>
        <taxon>Tylenchomorpha</taxon>
        <taxon>Tylenchoidea</taxon>
        <taxon>Meloidogynidae</taxon>
        <taxon>Meloidogyninae</taxon>
        <taxon>Meloidogyne</taxon>
    </lineage>
</organism>
<protein>
    <submittedName>
        <fullName evidence="1">Uncharacterized protein</fullName>
    </submittedName>
</protein>
<dbReference type="EMBL" id="CAVMJV010000042">
    <property type="protein sequence ID" value="CAK5080650.1"/>
    <property type="molecule type" value="Genomic_DNA"/>
</dbReference>
<evidence type="ECO:0000313" key="1">
    <source>
        <dbReference type="EMBL" id="CAK5080650.1"/>
    </source>
</evidence>
<reference evidence="1" key="1">
    <citation type="submission" date="2023-11" db="EMBL/GenBank/DDBJ databases">
        <authorList>
            <person name="Poullet M."/>
        </authorList>
    </citation>
    <scope>NUCLEOTIDE SEQUENCE</scope>
    <source>
        <strain evidence="1">E1834</strain>
    </source>
</reference>
<proteinExistence type="predicted"/>